<gene>
    <name evidence="2" type="ORF">SDC9_178860</name>
</gene>
<evidence type="ECO:0000256" key="1">
    <source>
        <dbReference type="SAM" id="MobiDB-lite"/>
    </source>
</evidence>
<organism evidence="2">
    <name type="scientific">bioreactor metagenome</name>
    <dbReference type="NCBI Taxonomy" id="1076179"/>
    <lineage>
        <taxon>unclassified sequences</taxon>
        <taxon>metagenomes</taxon>
        <taxon>ecological metagenomes</taxon>
    </lineage>
</organism>
<name>A0A645GYQ0_9ZZZZ</name>
<dbReference type="EMBL" id="VSSQ01082896">
    <property type="protein sequence ID" value="MPN31386.1"/>
    <property type="molecule type" value="Genomic_DNA"/>
</dbReference>
<sequence>MLEAGGVDRLRHHVAVGEDQRGSGQAQGGDQGAEGKVEMLHGVSFGECGTTACAGSDCKACASPPKQRPLPRFAAPIGKIPPKQHGTFLASTAAALHRQLLLKWAGATL</sequence>
<feature type="region of interest" description="Disordered" evidence="1">
    <location>
        <begin position="1"/>
        <end position="34"/>
    </location>
</feature>
<protein>
    <submittedName>
        <fullName evidence="2">Uncharacterized protein</fullName>
    </submittedName>
</protein>
<dbReference type="AlphaFoldDB" id="A0A645GYQ0"/>
<proteinExistence type="predicted"/>
<reference evidence="2" key="1">
    <citation type="submission" date="2019-08" db="EMBL/GenBank/DDBJ databases">
        <authorList>
            <person name="Kucharzyk K."/>
            <person name="Murdoch R.W."/>
            <person name="Higgins S."/>
            <person name="Loffler F."/>
        </authorList>
    </citation>
    <scope>NUCLEOTIDE SEQUENCE</scope>
</reference>
<accession>A0A645GYQ0</accession>
<comment type="caution">
    <text evidence="2">The sequence shown here is derived from an EMBL/GenBank/DDBJ whole genome shotgun (WGS) entry which is preliminary data.</text>
</comment>
<evidence type="ECO:0000313" key="2">
    <source>
        <dbReference type="EMBL" id="MPN31386.1"/>
    </source>
</evidence>